<dbReference type="RefSeq" id="XP_002109066.1">
    <property type="nucleotide sequence ID" value="XM_002109030.1"/>
</dbReference>
<dbReference type="FunCoup" id="B3RJY4">
    <property type="interactions" value="781"/>
</dbReference>
<dbReference type="InterPro" id="IPR019734">
    <property type="entry name" value="TPR_rpt"/>
</dbReference>
<dbReference type="PANTHER" id="PTHR23083">
    <property type="entry name" value="TETRATRICOPEPTIDE REPEAT PROTEIN, TPR"/>
    <property type="match status" value="1"/>
</dbReference>
<evidence type="ECO:0000256" key="1">
    <source>
        <dbReference type="ARBA" id="ARBA00002550"/>
    </source>
</evidence>
<dbReference type="AlphaFoldDB" id="B3RJY4"/>
<dbReference type="Gene3D" id="1.25.40.10">
    <property type="entry name" value="Tetratricopeptide repeat domain"/>
    <property type="match status" value="2"/>
</dbReference>
<dbReference type="SMART" id="SM00028">
    <property type="entry name" value="TPR"/>
    <property type="match status" value="6"/>
</dbReference>
<dbReference type="InterPro" id="IPR011990">
    <property type="entry name" value="TPR-like_helical_dom_sf"/>
</dbReference>
<dbReference type="FunFam" id="1.25.40.10:FF:001886">
    <property type="entry name" value="Tetratricopeptide repeat protein 7B"/>
    <property type="match status" value="1"/>
</dbReference>
<dbReference type="PhylomeDB" id="B3RJY4"/>
<dbReference type="EMBL" id="DS985241">
    <property type="protein sequence ID" value="EDV29864.1"/>
    <property type="molecule type" value="Genomic_DNA"/>
</dbReference>
<name>B3RJY4_TRIAD</name>
<dbReference type="GO" id="GO:0046854">
    <property type="term" value="P:phosphatidylinositol phosphate biosynthetic process"/>
    <property type="evidence" value="ECO:0000318"/>
    <property type="project" value="GO_Central"/>
</dbReference>
<protein>
    <recommendedName>
        <fullName evidence="4">Tetratricopeptide repeat protein 7 N-terminal domain-containing protein</fullName>
    </recommendedName>
</protein>
<dbReference type="InterPro" id="IPR051722">
    <property type="entry name" value="Endocytosis_PI4K-reg_protein"/>
</dbReference>
<reference evidence="5 6" key="1">
    <citation type="journal article" date="2008" name="Nature">
        <title>The Trichoplax genome and the nature of placozoans.</title>
        <authorList>
            <person name="Srivastava M."/>
            <person name="Begovic E."/>
            <person name="Chapman J."/>
            <person name="Putnam N.H."/>
            <person name="Hellsten U."/>
            <person name="Kawashima T."/>
            <person name="Kuo A."/>
            <person name="Mitros T."/>
            <person name="Salamov A."/>
            <person name="Carpenter M.L."/>
            <person name="Signorovitch A.Y."/>
            <person name="Moreno M.A."/>
            <person name="Kamm K."/>
            <person name="Grimwood J."/>
            <person name="Schmutz J."/>
            <person name="Shapiro H."/>
            <person name="Grigoriev I.V."/>
            <person name="Buss L.W."/>
            <person name="Schierwater B."/>
            <person name="Dellaporta S.L."/>
            <person name="Rokhsar D.S."/>
        </authorList>
    </citation>
    <scope>NUCLEOTIDE SEQUENCE [LARGE SCALE GENOMIC DNA]</scope>
    <source>
        <strain evidence="5 6">Grell-BS-1999</strain>
    </source>
</reference>
<dbReference type="GO" id="GO:0072659">
    <property type="term" value="P:protein localization to plasma membrane"/>
    <property type="evidence" value="ECO:0000318"/>
    <property type="project" value="GO_Central"/>
</dbReference>
<dbReference type="OrthoDB" id="29013at2759"/>
<feature type="domain" description="Tetratricopeptide repeat protein 7 N-terminal" evidence="4">
    <location>
        <begin position="3"/>
        <end position="331"/>
    </location>
</feature>
<dbReference type="SUPFAM" id="SSF48452">
    <property type="entry name" value="TPR-like"/>
    <property type="match status" value="1"/>
</dbReference>
<dbReference type="HOGENOM" id="CLU_010512_0_0_1"/>
<keyword evidence="3" id="KW-0802">TPR repeat</keyword>
<comment type="similarity">
    <text evidence="2">Belongs to the YPP1 family.</text>
</comment>
<evidence type="ECO:0000256" key="3">
    <source>
        <dbReference type="PROSITE-ProRule" id="PRU00339"/>
    </source>
</evidence>
<dbReference type="eggNOG" id="KOG4162">
    <property type="taxonomic scope" value="Eukaryota"/>
</dbReference>
<dbReference type="PANTHER" id="PTHR23083:SF464">
    <property type="entry name" value="TETRATRICOPEPTIDE REPEAT DOMAIN 7, ISOFORM A"/>
    <property type="match status" value="1"/>
</dbReference>
<evidence type="ECO:0000313" key="5">
    <source>
        <dbReference type="EMBL" id="EDV29864.1"/>
    </source>
</evidence>
<dbReference type="KEGG" id="tad:TRIADDRAFT_52720"/>
<dbReference type="Pfam" id="PF13181">
    <property type="entry name" value="TPR_8"/>
    <property type="match status" value="2"/>
</dbReference>
<evidence type="ECO:0000259" key="4">
    <source>
        <dbReference type="Pfam" id="PF19440"/>
    </source>
</evidence>
<keyword evidence="6" id="KW-1185">Reference proteome</keyword>
<gene>
    <name evidence="5" type="ORF">TRIADDRAFT_52720</name>
</gene>
<dbReference type="Proteomes" id="UP000009022">
    <property type="component" value="Unassembled WGS sequence"/>
</dbReference>
<evidence type="ECO:0000256" key="2">
    <source>
        <dbReference type="ARBA" id="ARBA00038251"/>
    </source>
</evidence>
<dbReference type="OMA" id="CRSECNW"/>
<evidence type="ECO:0000313" key="6">
    <source>
        <dbReference type="Proteomes" id="UP000009022"/>
    </source>
</evidence>
<dbReference type="Pfam" id="PF19440">
    <property type="entry name" value="TTC7_N"/>
    <property type="match status" value="1"/>
</dbReference>
<dbReference type="InParanoid" id="B3RJY4"/>
<dbReference type="STRING" id="10228.B3RJY4"/>
<dbReference type="GeneID" id="6749560"/>
<sequence length="737" mass="84275">MSRKKLDIESSVEKARNERDWHQLASIADSIREESIFKKLITIEGELEILITANSIPSDKRNEALSRLKRQLMSIGNDTKIKQQYQQESLLLLAKTCYYLNLFKDATRLYSKLQLESIDISDNSNKWFIRTVCEAYCYKGKCLDKLRSTSADIIKCYESASSLMMKLDVSNNFNKERRDSTSKFVVGEFLEECIGTMPSLLLDKCSTSDVIRRSRFLLVAFDSNLFLRLRALLSYHLAEILLFRMSDHKYLPVTLKSIMDFANQKYSWVKPSLNGKNLYFPDDITEEVLLLSLITEMLTIKDIENIGFSNLNRLRNIYDLLAVVLMRRSLIPIVAEVYERALKYSMDIFHVWFQFSLSLIANRKVDDAEFYASKVIDQKESRHLLANAHLILGITYSRQASSVLLINHRKKLQERALNSLEKAYELAPGDYRTSFHLALNYAFIRDIVNAVHYNRIALQLNRTDLRCLHLAALLLSAQKKGRQALDICDIAATEYPDNFSLMFLKAKLEEVYISGNQALDTYKTILVKYHLLSKKARLHENKARSDIVSTASYNQLAYSDDASSLSGISTTGSKGLSSYLDFELTPRLLTKIWLSIADIYIQLGRLSDAEMSIKEASMISSKSVDVMHYYGRLLESKGNLREAKQYYDNVLAGNHDHFNTLLHLGFTHHELGNLDMAEKFFLEAIKVEPAAHCAWNALGAILQERNCNDTAAEVFLLASDFESTSPVSSFYSIAQFI</sequence>
<proteinExistence type="inferred from homology"/>
<dbReference type="InterPro" id="IPR045819">
    <property type="entry name" value="TTC7_N"/>
</dbReference>
<accession>B3RJY4</accession>
<dbReference type="PROSITE" id="PS50005">
    <property type="entry name" value="TPR"/>
    <property type="match status" value="1"/>
</dbReference>
<dbReference type="CTD" id="6749560"/>
<comment type="function">
    <text evidence="1">Involved in endocytosis.</text>
</comment>
<dbReference type="GO" id="GO:0005886">
    <property type="term" value="C:plasma membrane"/>
    <property type="evidence" value="ECO:0000318"/>
    <property type="project" value="GO_Central"/>
</dbReference>
<feature type="repeat" description="TPR" evidence="3">
    <location>
        <begin position="658"/>
        <end position="691"/>
    </location>
</feature>
<organism evidence="5 6">
    <name type="scientific">Trichoplax adhaerens</name>
    <name type="common">Trichoplax reptans</name>
    <dbReference type="NCBI Taxonomy" id="10228"/>
    <lineage>
        <taxon>Eukaryota</taxon>
        <taxon>Metazoa</taxon>
        <taxon>Placozoa</taxon>
        <taxon>Uniplacotomia</taxon>
        <taxon>Trichoplacea</taxon>
        <taxon>Trichoplacidae</taxon>
        <taxon>Trichoplax</taxon>
    </lineage>
</organism>